<feature type="domain" description="GATOR2 complex protein MIO zinc-ribbon like" evidence="5">
    <location>
        <begin position="895"/>
        <end position="1008"/>
    </location>
</feature>
<gene>
    <name evidence="7" type="ORF">HO173_004677</name>
</gene>
<reference evidence="7 8" key="1">
    <citation type="journal article" date="2020" name="Genomics">
        <title>Complete, high-quality genomes from long-read metagenomic sequencing of two wolf lichen thalli reveals enigmatic genome architecture.</title>
        <authorList>
            <person name="McKenzie S.K."/>
            <person name="Walston R.F."/>
            <person name="Allen J.L."/>
        </authorList>
    </citation>
    <scope>NUCLEOTIDE SEQUENCE [LARGE SCALE GENOMIC DNA]</scope>
    <source>
        <strain evidence="7">WasteWater2</strain>
    </source>
</reference>
<dbReference type="GO" id="GO:0005737">
    <property type="term" value="C:cytoplasm"/>
    <property type="evidence" value="ECO:0007669"/>
    <property type="project" value="TreeGrafter"/>
</dbReference>
<dbReference type="Pfam" id="PF21719">
    <property type="entry name" value="MIOS_a-sol"/>
    <property type="match status" value="1"/>
</dbReference>
<keyword evidence="2" id="KW-0853">WD repeat</keyword>
<dbReference type="GO" id="GO:1904263">
    <property type="term" value="P:positive regulation of TORC1 signaling"/>
    <property type="evidence" value="ECO:0007669"/>
    <property type="project" value="TreeGrafter"/>
</dbReference>
<protein>
    <submittedName>
        <fullName evidence="7">Uncharacterized protein</fullName>
    </submittedName>
</protein>
<dbReference type="PANTHER" id="PTHR16453">
    <property type="entry name" value="WD40 DOMAIN-CONTAINING PROTEIN MIO FAMILY MEMBER"/>
    <property type="match status" value="1"/>
</dbReference>
<comment type="caution">
    <text evidence="7">The sequence shown here is derived from an EMBL/GenBank/DDBJ whole genome shotgun (WGS) entry which is preliminary data.</text>
</comment>
<dbReference type="EMBL" id="JACCJC010000015">
    <property type="protein sequence ID" value="KAF6237209.1"/>
    <property type="molecule type" value="Genomic_DNA"/>
</dbReference>
<dbReference type="InterPro" id="IPR031488">
    <property type="entry name" value="Zn_ribbon_mio"/>
</dbReference>
<dbReference type="OrthoDB" id="341486at2759"/>
<evidence type="ECO:0000256" key="2">
    <source>
        <dbReference type="ARBA" id="ARBA00022574"/>
    </source>
</evidence>
<dbReference type="PANTHER" id="PTHR16453:SF9">
    <property type="entry name" value="GATOR COMPLEX PROTEIN MIOS"/>
    <property type="match status" value="1"/>
</dbReference>
<feature type="domain" description="MIOS-like alpha-solenoid" evidence="6">
    <location>
        <begin position="515"/>
        <end position="749"/>
    </location>
</feature>
<proteinExistence type="inferred from homology"/>
<dbReference type="Pfam" id="PF17034">
    <property type="entry name" value="zinc_ribbon_16"/>
    <property type="match status" value="1"/>
</dbReference>
<evidence type="ECO:0000313" key="7">
    <source>
        <dbReference type="EMBL" id="KAF6237209.1"/>
    </source>
</evidence>
<keyword evidence="3" id="KW-0677">Repeat</keyword>
<dbReference type="Pfam" id="PF21720">
    <property type="entry name" value="MIOS_WD40"/>
    <property type="match status" value="1"/>
</dbReference>
<evidence type="ECO:0000256" key="4">
    <source>
        <dbReference type="SAM" id="MobiDB-lite"/>
    </source>
</evidence>
<dbReference type="InterPro" id="IPR036322">
    <property type="entry name" value="WD40_repeat_dom_sf"/>
</dbReference>
<dbReference type="InterPro" id="IPR037593">
    <property type="entry name" value="MIOS/Sea4"/>
</dbReference>
<dbReference type="Gene3D" id="2.130.10.10">
    <property type="entry name" value="YVTN repeat-like/Quinoprotein amine dehydrogenase"/>
    <property type="match status" value="1"/>
</dbReference>
<evidence type="ECO:0000256" key="3">
    <source>
        <dbReference type="ARBA" id="ARBA00022737"/>
    </source>
</evidence>
<keyword evidence="8" id="KW-1185">Reference proteome</keyword>
<sequence length="1032" mass="114924">METAIRWSESSTLSEQRFLIADVNGRSFKRCKIDNYDRTKLQHQVLSTYSKVPPFRAFDWAPHDERLAAVGQWSGEVTILRIDDAVANIPLPAKHQRLCNAVAFGRTGLLAAGLERVRNDFSLNIWDVNQRLPAVMSPGSRNSKGFVEPYRKFASSEAISSIKFYSSQPEVLVAGIKGRGIRIYDLRENTGSPSLLFQTSCVFNIAIDPLDENYFACAGVPKDTTIQIWDLRHGSPYTAASLGSGSDLSTPAEGPVLEYKEVFSTANASTKVPVDPTGVMLSSIWSLRYCKGKTGCLGALASNGEFKVFETKHEYSLSMNHYESRPHPDYDVPNKNDRSILTKRIHHVELAWDNKRKGCPEKERIVAFDFTNLAGFKGTPCAVVLRGDHSVGIVELNGAASALAVSPFGNVVVSKDNSSSSTSESTPEARFLKNTIRRLEPLNEDTMSNSLFSTRGKHGSSKAGEATDTADTNGRAAVARKPQSSRESHEQLLETHTADTKLRIEEALALFTIARRRGVEGYLFDCKKNIEILRDDRWLQRLWVWIDRAKSSAKDNGMSTEALDLSFFGVASIWNNDLDSQRGPNKLSKPTYPKDVADAVETLCDKLDLPEFRMVQSAAPNHRRLCLYTCGLGLPYQKLEATVKDFVRQGQNTKAAAVAIIHDQAKLAFQALRSGNASPAQRELSLALAGYNKGVIDDTWEETVRDIKSDLDDPYARAILALVSYGDWHDVLAETSLPLRDRVGIALMYLDDDELTHYITDNAAECIQEGDIEGVVLTGLTEQAVPLFENYIRKFSDLQTAILAMSFTCPSYFTDPRVDLWRQTYRSQLNSWGMFIQRVHLDVQSTRLSISLGGKPEIRPPSRQVSIRCNNCDQALHRKSSRVLPPGSFDSFGTHQGSIFGDSKSGTVCPKCGRHMPSCVICMQWLGMPDPHSRGAVEEIKKNAESKKDGIAERDPLEKFLTVCRRCWHMSHGAHSREWFEGRFNERTQEWIGGHDKCPVPGCDCTCKAIDVGVAPGRKRNMIDLNISENWS</sequence>
<dbReference type="AlphaFoldDB" id="A0A8H6L6F0"/>
<dbReference type="InterPro" id="IPR049092">
    <property type="entry name" value="MIOS_a-sol"/>
</dbReference>
<dbReference type="SUPFAM" id="SSF50978">
    <property type="entry name" value="WD40 repeat-like"/>
    <property type="match status" value="1"/>
</dbReference>
<feature type="region of interest" description="Disordered" evidence="4">
    <location>
        <begin position="447"/>
        <end position="490"/>
    </location>
</feature>
<comment type="similarity">
    <text evidence="1">Belongs to the WD repeat mio family.</text>
</comment>
<name>A0A8H6L6F0_9LECA</name>
<dbReference type="Proteomes" id="UP000578531">
    <property type="component" value="Unassembled WGS sequence"/>
</dbReference>
<organism evidence="7 8">
    <name type="scientific">Letharia columbiana</name>
    <dbReference type="NCBI Taxonomy" id="112416"/>
    <lineage>
        <taxon>Eukaryota</taxon>
        <taxon>Fungi</taxon>
        <taxon>Dikarya</taxon>
        <taxon>Ascomycota</taxon>
        <taxon>Pezizomycotina</taxon>
        <taxon>Lecanoromycetes</taxon>
        <taxon>OSLEUM clade</taxon>
        <taxon>Lecanoromycetidae</taxon>
        <taxon>Lecanorales</taxon>
        <taxon>Lecanorineae</taxon>
        <taxon>Parmeliaceae</taxon>
        <taxon>Letharia</taxon>
    </lineage>
</organism>
<evidence type="ECO:0000256" key="1">
    <source>
        <dbReference type="ARBA" id="ARBA00009713"/>
    </source>
</evidence>
<evidence type="ECO:0000259" key="5">
    <source>
        <dbReference type="Pfam" id="PF17034"/>
    </source>
</evidence>
<dbReference type="InterPro" id="IPR015943">
    <property type="entry name" value="WD40/YVTN_repeat-like_dom_sf"/>
</dbReference>
<dbReference type="GeneID" id="59286341"/>
<accession>A0A8H6L6F0</accession>
<evidence type="ECO:0000259" key="6">
    <source>
        <dbReference type="Pfam" id="PF21719"/>
    </source>
</evidence>
<dbReference type="RefSeq" id="XP_037166537.1">
    <property type="nucleotide sequence ID" value="XM_037306599.1"/>
</dbReference>
<evidence type="ECO:0000313" key="8">
    <source>
        <dbReference type="Proteomes" id="UP000578531"/>
    </source>
</evidence>